<dbReference type="Proteomes" id="UP000015104">
    <property type="component" value="Unassembled WGS sequence"/>
</dbReference>
<comment type="similarity">
    <text evidence="4">Belongs to the choline/ethanolamine kinase family.</text>
</comment>
<comment type="pathway">
    <text evidence="3">Phospholipid metabolism; phosphatidylethanolamine biosynthesis; phosphatidylethanolamine from ethanolamine: step 1/3.</text>
</comment>
<dbReference type="PANTHER" id="PTHR22603:SF66">
    <property type="entry name" value="ETHANOLAMINE KINASE"/>
    <property type="match status" value="1"/>
</dbReference>
<evidence type="ECO:0000256" key="1">
    <source>
        <dbReference type="ARBA" id="ARBA00023209"/>
    </source>
</evidence>
<dbReference type="GO" id="GO:0005737">
    <property type="term" value="C:cytoplasm"/>
    <property type="evidence" value="ECO:0007669"/>
    <property type="project" value="TreeGrafter"/>
</dbReference>
<name>T1K865_TETUR</name>
<keyword evidence="2" id="KW-1208">Phospholipid metabolism</keyword>
<dbReference type="STRING" id="32264.T1K865"/>
<sequence>MSRRHGTPLDGCYRFFLALFAQINGQKYFNCFLRANMESLISKAKFYCCSLLPEPWSNLCEDEIVVHPITTGRSNRLFVCTRPTYSSSLLSRSTVLPTSLPSSTTSSDDDSDCLSNSCSESCDDRYSKVIVRFYGSELTGEGNRYKCVTDEEEIAILETLSSRGMAPSVLASFPGGRIDEFIESNVLPPNQLTQNELFKLISIRIAQYHSLPFKCERTYDLFAIYRDLSGKAIQMMENLDETCFSKLPESSVLLLNKIKSFLESGPDSFLIQKMTQIHNKIVFTHMDLNYTNFLITKSSSSNRPLDVMIIDVENSQNNFRGIDLGKFFTELCLNEESKDLVFISDSLFDSFTDSYLTEWMSSAEPHKIDPRVDNRDHLLTEIKLGFLYNVIFIVFWNVLHPNFPGNFLENTSSRIDLFNHFKQRWSPLN</sequence>
<dbReference type="GO" id="GO:0004305">
    <property type="term" value="F:ethanolamine kinase activity"/>
    <property type="evidence" value="ECO:0007669"/>
    <property type="project" value="UniProtKB-EC"/>
</dbReference>
<keyword evidence="1" id="KW-0443">Lipid metabolism</keyword>
<dbReference type="AlphaFoldDB" id="T1K865"/>
<dbReference type="HOGENOM" id="CLU_726328_0_0_1"/>
<dbReference type="eggNOG" id="KOG2686">
    <property type="taxonomic scope" value="Eukaryota"/>
</dbReference>
<evidence type="ECO:0000256" key="5">
    <source>
        <dbReference type="ARBA" id="ARBA00038874"/>
    </source>
</evidence>
<dbReference type="Gene3D" id="3.30.200.20">
    <property type="entry name" value="Phosphorylase Kinase, domain 1"/>
    <property type="match status" value="2"/>
</dbReference>
<evidence type="ECO:0000256" key="4">
    <source>
        <dbReference type="ARBA" id="ARBA00038211"/>
    </source>
</evidence>
<dbReference type="EC" id="2.7.1.82" evidence="5"/>
<proteinExistence type="inferred from homology"/>
<evidence type="ECO:0000313" key="6">
    <source>
        <dbReference type="EnsemblMetazoa" id="tetur07g00210.1"/>
    </source>
</evidence>
<protein>
    <recommendedName>
        <fullName evidence="5">ethanolamine kinase</fullName>
        <ecNumber evidence="5">2.7.1.82</ecNumber>
    </recommendedName>
</protein>
<dbReference type="Gene3D" id="3.90.1200.10">
    <property type="match status" value="1"/>
</dbReference>
<dbReference type="EMBL" id="CAEY01001871">
    <property type="status" value="NOT_ANNOTATED_CDS"/>
    <property type="molecule type" value="Genomic_DNA"/>
</dbReference>
<dbReference type="PANTHER" id="PTHR22603">
    <property type="entry name" value="CHOLINE/ETHANOALAMINE KINASE"/>
    <property type="match status" value="1"/>
</dbReference>
<keyword evidence="7" id="KW-1185">Reference proteome</keyword>
<dbReference type="Pfam" id="PF01633">
    <property type="entry name" value="Choline_kinase"/>
    <property type="match status" value="1"/>
</dbReference>
<dbReference type="SUPFAM" id="SSF56112">
    <property type="entry name" value="Protein kinase-like (PK-like)"/>
    <property type="match status" value="1"/>
</dbReference>
<dbReference type="InterPro" id="IPR011009">
    <property type="entry name" value="Kinase-like_dom_sf"/>
</dbReference>
<reference evidence="6" key="2">
    <citation type="submission" date="2015-06" db="UniProtKB">
        <authorList>
            <consortium name="EnsemblMetazoa"/>
        </authorList>
    </citation>
    <scope>IDENTIFICATION</scope>
</reference>
<evidence type="ECO:0000256" key="2">
    <source>
        <dbReference type="ARBA" id="ARBA00023264"/>
    </source>
</evidence>
<dbReference type="EnsemblMetazoa" id="tetur07g00210.1">
    <property type="protein sequence ID" value="tetur07g00210.1"/>
    <property type="gene ID" value="tetur07g00210"/>
</dbReference>
<keyword evidence="1" id="KW-0594">Phospholipid biosynthesis</keyword>
<organism evidence="6 7">
    <name type="scientific">Tetranychus urticae</name>
    <name type="common">Two-spotted spider mite</name>
    <dbReference type="NCBI Taxonomy" id="32264"/>
    <lineage>
        <taxon>Eukaryota</taxon>
        <taxon>Metazoa</taxon>
        <taxon>Ecdysozoa</taxon>
        <taxon>Arthropoda</taxon>
        <taxon>Chelicerata</taxon>
        <taxon>Arachnida</taxon>
        <taxon>Acari</taxon>
        <taxon>Acariformes</taxon>
        <taxon>Trombidiformes</taxon>
        <taxon>Prostigmata</taxon>
        <taxon>Eleutherengona</taxon>
        <taxon>Raphignathae</taxon>
        <taxon>Tetranychoidea</taxon>
        <taxon>Tetranychidae</taxon>
        <taxon>Tetranychus</taxon>
    </lineage>
</organism>
<dbReference type="GO" id="GO:0006646">
    <property type="term" value="P:phosphatidylethanolamine biosynthetic process"/>
    <property type="evidence" value="ECO:0007669"/>
    <property type="project" value="TreeGrafter"/>
</dbReference>
<evidence type="ECO:0000256" key="3">
    <source>
        <dbReference type="ARBA" id="ARBA00037883"/>
    </source>
</evidence>
<accession>T1K865</accession>
<reference evidence="7" key="1">
    <citation type="submission" date="2011-08" db="EMBL/GenBank/DDBJ databases">
        <authorList>
            <person name="Rombauts S."/>
        </authorList>
    </citation>
    <scope>NUCLEOTIDE SEQUENCE</scope>
    <source>
        <strain evidence="7">London</strain>
    </source>
</reference>
<evidence type="ECO:0000313" key="7">
    <source>
        <dbReference type="Proteomes" id="UP000015104"/>
    </source>
</evidence>
<keyword evidence="1" id="KW-0444">Lipid biosynthesis</keyword>